<feature type="transmembrane region" description="Helical" evidence="7">
    <location>
        <begin position="207"/>
        <end position="226"/>
    </location>
</feature>
<feature type="compositionally biased region" description="Polar residues" evidence="6">
    <location>
        <begin position="310"/>
        <end position="321"/>
    </location>
</feature>
<comment type="similarity">
    <text evidence="5">Belongs to the SAT4 family.</text>
</comment>
<dbReference type="Pfam" id="PF20684">
    <property type="entry name" value="Fung_rhodopsin"/>
    <property type="match status" value="1"/>
</dbReference>
<gene>
    <name evidence="9" type="ORF">ACJ72_01047</name>
</gene>
<evidence type="ECO:0000256" key="7">
    <source>
        <dbReference type="SAM" id="Phobius"/>
    </source>
</evidence>
<reference evidence="9 10" key="1">
    <citation type="submission" date="2015-07" db="EMBL/GenBank/DDBJ databases">
        <title>Emmonsia species relationships and genome sequence.</title>
        <authorList>
            <person name="Cuomo C.A."/>
            <person name="Schwartz I.S."/>
            <person name="Kenyon C."/>
            <person name="de Hoog G.S."/>
            <person name="Govender N.P."/>
            <person name="Botha A."/>
            <person name="Moreno L."/>
            <person name="de Vries M."/>
            <person name="Munoz J.F."/>
            <person name="Stielow J.B."/>
        </authorList>
    </citation>
    <scope>NUCLEOTIDE SEQUENCE [LARGE SCALE GENOMIC DNA]</scope>
    <source>
        <strain evidence="9 10">CBS 136260</strain>
    </source>
</reference>
<dbReference type="EMBL" id="LGUA01000064">
    <property type="protein sequence ID" value="OAX84593.1"/>
    <property type="molecule type" value="Genomic_DNA"/>
</dbReference>
<feature type="transmembrane region" description="Helical" evidence="7">
    <location>
        <begin position="16"/>
        <end position="39"/>
    </location>
</feature>
<keyword evidence="4 7" id="KW-0472">Membrane</keyword>
<evidence type="ECO:0000256" key="1">
    <source>
        <dbReference type="ARBA" id="ARBA00004141"/>
    </source>
</evidence>
<name>A0A1B7P6G2_9EURO</name>
<dbReference type="STRING" id="1658172.A0A1B7P6G2"/>
<feature type="transmembrane region" description="Helical" evidence="7">
    <location>
        <begin position="90"/>
        <end position="116"/>
    </location>
</feature>
<keyword evidence="3 7" id="KW-1133">Transmembrane helix</keyword>
<organism evidence="9 10">
    <name type="scientific">Emergomyces africanus</name>
    <dbReference type="NCBI Taxonomy" id="1955775"/>
    <lineage>
        <taxon>Eukaryota</taxon>
        <taxon>Fungi</taxon>
        <taxon>Dikarya</taxon>
        <taxon>Ascomycota</taxon>
        <taxon>Pezizomycotina</taxon>
        <taxon>Eurotiomycetes</taxon>
        <taxon>Eurotiomycetidae</taxon>
        <taxon>Onygenales</taxon>
        <taxon>Ajellomycetaceae</taxon>
        <taxon>Emergomyces</taxon>
    </lineage>
</organism>
<evidence type="ECO:0000313" key="10">
    <source>
        <dbReference type="Proteomes" id="UP000091918"/>
    </source>
</evidence>
<feature type="domain" description="Rhodopsin" evidence="8">
    <location>
        <begin position="36"/>
        <end position="271"/>
    </location>
</feature>
<comment type="caution">
    <text evidence="9">The sequence shown here is derived from an EMBL/GenBank/DDBJ whole genome shotgun (WGS) entry which is preliminary data.</text>
</comment>
<evidence type="ECO:0000256" key="2">
    <source>
        <dbReference type="ARBA" id="ARBA00022692"/>
    </source>
</evidence>
<sequence length="379" mass="42641">MASLEAPTPGQENRGWRLFIVTLVMIIVSGLFVITRISARYITGGIRIDDWVIMAALACALVFSIAHILAVENGFGRHDYELTSQERMKALIFLFVAQVAYKAVLCLSKTSIVLLYLRIFYTQRSFRWACYFLVTFNIAAGIAYIPPTIWQCSPVHAFWDRSVPHRCINNMGSWLSYALINILTDVIILVLPIQQVMRLQLRRNDKIAIIFVFALGGFVCITSIIRTTVIAGGSKVKDVTWSPLPVAIWSTIEINTGIICSCLPMIRQPLSILFPNLFSNSERSGSKQPSSRAYNLRYRNQGRRTGERSAPTNSSLPWANNSREEPVYMTSIKPRKDGIPNRTESEESMINLETLGPDSTIIVKRTDVTISRQTPLSDN</sequence>
<protein>
    <recommendedName>
        <fullName evidence="8">Rhodopsin domain-containing protein</fullName>
    </recommendedName>
</protein>
<dbReference type="Proteomes" id="UP000091918">
    <property type="component" value="Unassembled WGS sequence"/>
</dbReference>
<feature type="compositionally biased region" description="Polar residues" evidence="6">
    <location>
        <begin position="282"/>
        <end position="293"/>
    </location>
</feature>
<dbReference type="InterPro" id="IPR052337">
    <property type="entry name" value="SAT4-like"/>
</dbReference>
<dbReference type="GO" id="GO:0016020">
    <property type="term" value="C:membrane"/>
    <property type="evidence" value="ECO:0007669"/>
    <property type="project" value="UniProtKB-SubCell"/>
</dbReference>
<evidence type="ECO:0000256" key="5">
    <source>
        <dbReference type="ARBA" id="ARBA00038359"/>
    </source>
</evidence>
<dbReference type="PANTHER" id="PTHR33048:SF55">
    <property type="entry name" value="INTEGRAL MEMBRANE PROTEIN"/>
    <property type="match status" value="1"/>
</dbReference>
<dbReference type="PANTHER" id="PTHR33048">
    <property type="entry name" value="PTH11-LIKE INTEGRAL MEMBRANE PROTEIN (AFU_ORTHOLOGUE AFUA_5G11245)"/>
    <property type="match status" value="1"/>
</dbReference>
<evidence type="ECO:0000256" key="4">
    <source>
        <dbReference type="ARBA" id="ARBA00023136"/>
    </source>
</evidence>
<evidence type="ECO:0000313" key="9">
    <source>
        <dbReference type="EMBL" id="OAX84593.1"/>
    </source>
</evidence>
<keyword evidence="2 7" id="KW-0812">Transmembrane</keyword>
<proteinExistence type="inferred from homology"/>
<comment type="subcellular location">
    <subcellularLocation>
        <location evidence="1">Membrane</location>
        <topology evidence="1">Multi-pass membrane protein</topology>
    </subcellularLocation>
</comment>
<feature type="transmembrane region" description="Helical" evidence="7">
    <location>
        <begin position="174"/>
        <end position="195"/>
    </location>
</feature>
<evidence type="ECO:0000259" key="8">
    <source>
        <dbReference type="Pfam" id="PF20684"/>
    </source>
</evidence>
<evidence type="ECO:0000256" key="3">
    <source>
        <dbReference type="ARBA" id="ARBA00022989"/>
    </source>
</evidence>
<evidence type="ECO:0000256" key="6">
    <source>
        <dbReference type="SAM" id="MobiDB-lite"/>
    </source>
</evidence>
<feature type="region of interest" description="Disordered" evidence="6">
    <location>
        <begin position="282"/>
        <end position="321"/>
    </location>
</feature>
<dbReference type="InterPro" id="IPR049326">
    <property type="entry name" value="Rhodopsin_dom_fungi"/>
</dbReference>
<accession>A0A1B7P6G2</accession>
<keyword evidence="10" id="KW-1185">Reference proteome</keyword>
<dbReference type="OrthoDB" id="444631at2759"/>
<dbReference type="AlphaFoldDB" id="A0A1B7P6G2"/>
<feature type="transmembrane region" description="Helical" evidence="7">
    <location>
        <begin position="128"/>
        <end position="145"/>
    </location>
</feature>
<feature type="transmembrane region" description="Helical" evidence="7">
    <location>
        <begin position="51"/>
        <end position="70"/>
    </location>
</feature>